<evidence type="ECO:0000313" key="2">
    <source>
        <dbReference type="Proteomes" id="UP001243330"/>
    </source>
</evidence>
<dbReference type="InterPro" id="IPR037045">
    <property type="entry name" value="S8pro/Inhibitor_I9_sf"/>
</dbReference>
<gene>
    <name evidence="1" type="ORF">CCHR01_07268</name>
</gene>
<organism evidence="1 2">
    <name type="scientific">Colletotrichum chrysophilum</name>
    <dbReference type="NCBI Taxonomy" id="1836956"/>
    <lineage>
        <taxon>Eukaryota</taxon>
        <taxon>Fungi</taxon>
        <taxon>Dikarya</taxon>
        <taxon>Ascomycota</taxon>
        <taxon>Pezizomycotina</taxon>
        <taxon>Sordariomycetes</taxon>
        <taxon>Hypocreomycetidae</taxon>
        <taxon>Glomerellales</taxon>
        <taxon>Glomerellaceae</taxon>
        <taxon>Colletotrichum</taxon>
        <taxon>Colletotrichum gloeosporioides species complex</taxon>
    </lineage>
</organism>
<comment type="caution">
    <text evidence="1">The sequence shown here is derived from an EMBL/GenBank/DDBJ whole genome shotgun (WGS) entry which is preliminary data.</text>
</comment>
<name>A0AAD9EMN2_9PEZI</name>
<proteinExistence type="predicted"/>
<dbReference type="Gene3D" id="3.30.70.80">
    <property type="entry name" value="Peptidase S8 propeptide/proteinase inhibitor I9"/>
    <property type="match status" value="1"/>
</dbReference>
<dbReference type="SUPFAM" id="SSF54897">
    <property type="entry name" value="Protease propeptides/inhibitors"/>
    <property type="match status" value="1"/>
</dbReference>
<dbReference type="EMBL" id="JAQOWY010000127">
    <property type="protein sequence ID" value="KAK1850111.1"/>
    <property type="molecule type" value="Genomic_DNA"/>
</dbReference>
<keyword evidence="2" id="KW-1185">Reference proteome</keyword>
<dbReference type="AlphaFoldDB" id="A0AAD9EMN2"/>
<evidence type="ECO:0000313" key="1">
    <source>
        <dbReference type="EMBL" id="KAK1850111.1"/>
    </source>
</evidence>
<sequence length="242" mass="26835">MKCLSSSSSSASNKQNSATGPYLLSKQETLLSFLPTCTQELHCRTCFLHQPLHYSPRSISVSVPSKQPFNTRESPTQLSADPWWLHLPHNTKSPRHFRLFVQPLEIGRYKVALTALPELPAHFSTLKRSSPNTFDSDDRRPLPVTMRFSAFLTAVLTAVSGVVAVDQMKSVIIWTDKKSVTQDMIDRAKAAIVEAQGQITHTYNMLDNFRGFAAIAPAKALDDIKAFGGDDMNVDEDQIVSG</sequence>
<evidence type="ECO:0008006" key="3">
    <source>
        <dbReference type="Google" id="ProtNLM"/>
    </source>
</evidence>
<reference evidence="1" key="1">
    <citation type="submission" date="2023-01" db="EMBL/GenBank/DDBJ databases">
        <title>Colletotrichum chrysophilum M932 genome sequence.</title>
        <authorList>
            <person name="Baroncelli R."/>
        </authorList>
    </citation>
    <scope>NUCLEOTIDE SEQUENCE</scope>
    <source>
        <strain evidence="1">M932</strain>
    </source>
</reference>
<accession>A0AAD9EMN2</accession>
<protein>
    <recommendedName>
        <fullName evidence="3">Inhibitor I9 domain-containing protein</fullName>
    </recommendedName>
</protein>
<dbReference type="Proteomes" id="UP001243330">
    <property type="component" value="Unassembled WGS sequence"/>
</dbReference>